<name>A0A0V0Z5K2_9BILA</name>
<gene>
    <name evidence="1" type="ORF">T12_4651</name>
</gene>
<dbReference type="EMBL" id="JYDQ01000402">
    <property type="protein sequence ID" value="KRY07807.1"/>
    <property type="molecule type" value="Genomic_DNA"/>
</dbReference>
<proteinExistence type="predicted"/>
<comment type="caution">
    <text evidence="1">The sequence shown here is derived from an EMBL/GenBank/DDBJ whole genome shotgun (WGS) entry which is preliminary data.</text>
</comment>
<accession>A0A0V0Z5K2</accession>
<dbReference type="AlphaFoldDB" id="A0A0V0Z5K2"/>
<dbReference type="Proteomes" id="UP000054783">
    <property type="component" value="Unassembled WGS sequence"/>
</dbReference>
<evidence type="ECO:0000313" key="1">
    <source>
        <dbReference type="EMBL" id="KRY07807.1"/>
    </source>
</evidence>
<protein>
    <submittedName>
        <fullName evidence="1">Uncharacterized protein</fullName>
    </submittedName>
</protein>
<feature type="non-terminal residue" evidence="1">
    <location>
        <position position="100"/>
    </location>
</feature>
<keyword evidence="2" id="KW-1185">Reference proteome</keyword>
<organism evidence="1 2">
    <name type="scientific">Trichinella patagoniensis</name>
    <dbReference type="NCBI Taxonomy" id="990121"/>
    <lineage>
        <taxon>Eukaryota</taxon>
        <taxon>Metazoa</taxon>
        <taxon>Ecdysozoa</taxon>
        <taxon>Nematoda</taxon>
        <taxon>Enoplea</taxon>
        <taxon>Dorylaimia</taxon>
        <taxon>Trichinellida</taxon>
        <taxon>Trichinellidae</taxon>
        <taxon>Trichinella</taxon>
    </lineage>
</organism>
<sequence>MYVVGLLGWAPPHVRKTRVKSWKSKNSAHDGIKHCIGKKCDKIFFFLRVDLITIASYISFPIAQIEIAKYVTFLSISHQIRFCTTFWKVPRQINAYVSNK</sequence>
<evidence type="ECO:0000313" key="2">
    <source>
        <dbReference type="Proteomes" id="UP000054783"/>
    </source>
</evidence>
<reference evidence="1 2" key="1">
    <citation type="submission" date="2015-01" db="EMBL/GenBank/DDBJ databases">
        <title>Evolution of Trichinella species and genotypes.</title>
        <authorList>
            <person name="Korhonen P.K."/>
            <person name="Edoardo P."/>
            <person name="Giuseppe L.R."/>
            <person name="Gasser R.B."/>
        </authorList>
    </citation>
    <scope>NUCLEOTIDE SEQUENCE [LARGE SCALE GENOMIC DNA]</scope>
    <source>
        <strain evidence="1">ISS2496</strain>
    </source>
</reference>